<dbReference type="InterPro" id="IPR036691">
    <property type="entry name" value="Endo/exonu/phosph_ase_sf"/>
</dbReference>
<name>A0A6N2BW13_SOLCI</name>
<dbReference type="Gene3D" id="3.60.10.10">
    <property type="entry name" value="Endonuclease/exonuclease/phosphatase"/>
    <property type="match status" value="1"/>
</dbReference>
<feature type="non-terminal residue" evidence="1">
    <location>
        <position position="1"/>
    </location>
</feature>
<dbReference type="PANTHER" id="PTHR33710">
    <property type="entry name" value="BNAC02G09200D PROTEIN"/>
    <property type="match status" value="1"/>
</dbReference>
<proteinExistence type="predicted"/>
<dbReference type="AlphaFoldDB" id="A0A6N2BW13"/>
<protein>
    <recommendedName>
        <fullName evidence="2">Endonuclease/exonuclease/phosphatase domain-containing protein</fullName>
    </recommendedName>
</protein>
<evidence type="ECO:0008006" key="2">
    <source>
        <dbReference type="Google" id="ProtNLM"/>
    </source>
</evidence>
<evidence type="ECO:0000313" key="1">
    <source>
        <dbReference type="EMBL" id="TMW97171.1"/>
    </source>
</evidence>
<reference evidence="1" key="1">
    <citation type="submission" date="2019-05" db="EMBL/GenBank/DDBJ databases">
        <title>The de novo reference genome and transcriptome assemblies of the wild tomato species Solanum chilense.</title>
        <authorList>
            <person name="Stam R."/>
            <person name="Nosenko T."/>
            <person name="Hoerger A.C."/>
            <person name="Stephan W."/>
            <person name="Seidel M.A."/>
            <person name="Kuhn J.M.M."/>
            <person name="Haberer G."/>
            <person name="Tellier A."/>
        </authorList>
    </citation>
    <scope>NUCLEOTIDE SEQUENCE</scope>
    <source>
        <tissue evidence="1">Mature leaves</tissue>
    </source>
</reference>
<organism evidence="1">
    <name type="scientific">Solanum chilense</name>
    <name type="common">Tomato</name>
    <name type="synonym">Lycopersicon chilense</name>
    <dbReference type="NCBI Taxonomy" id="4083"/>
    <lineage>
        <taxon>Eukaryota</taxon>
        <taxon>Viridiplantae</taxon>
        <taxon>Streptophyta</taxon>
        <taxon>Embryophyta</taxon>
        <taxon>Tracheophyta</taxon>
        <taxon>Spermatophyta</taxon>
        <taxon>Magnoliopsida</taxon>
        <taxon>eudicotyledons</taxon>
        <taxon>Gunneridae</taxon>
        <taxon>Pentapetalae</taxon>
        <taxon>asterids</taxon>
        <taxon>lamiids</taxon>
        <taxon>Solanales</taxon>
        <taxon>Solanaceae</taxon>
        <taxon>Solanoideae</taxon>
        <taxon>Solaneae</taxon>
        <taxon>Solanum</taxon>
        <taxon>Solanum subgen. Lycopersicon</taxon>
    </lineage>
</organism>
<comment type="caution">
    <text evidence="1">The sequence shown here is derived from an EMBL/GenBank/DDBJ whole genome shotgun (WGS) entry which is preliminary data.</text>
</comment>
<accession>A0A6N2BW13</accession>
<dbReference type="EMBL" id="RXGB01001880">
    <property type="protein sequence ID" value="TMW97171.1"/>
    <property type="molecule type" value="Genomic_DNA"/>
</dbReference>
<sequence length="155" mass="18398">WLNCKRRSRAMATFSDIIQDLGIIDLPLHGAQFTWSRDENNQQASRIDRFIISPEWNDSFKVVKQIALPRVISNHKPILLESGDWDATDSYFKFENMWLEVDGFLDKLKHWWQSYNFNGRPDFILMQKLKSLKDITTWNKEEFGKLETKKGKSTR</sequence>
<dbReference type="PANTHER" id="PTHR33710:SF71">
    <property type="entry name" value="ENDONUCLEASE_EXONUCLEASE_PHOSPHATASE DOMAIN-CONTAINING PROTEIN"/>
    <property type="match status" value="1"/>
</dbReference>
<gene>
    <name evidence="1" type="ORF">EJD97_006090</name>
</gene>
<dbReference type="SUPFAM" id="SSF56219">
    <property type="entry name" value="DNase I-like"/>
    <property type="match status" value="1"/>
</dbReference>